<evidence type="ECO:0000256" key="6">
    <source>
        <dbReference type="ARBA" id="ARBA00023306"/>
    </source>
</evidence>
<dbReference type="Proteomes" id="UP000540656">
    <property type="component" value="Unassembled WGS sequence"/>
</dbReference>
<dbReference type="Gene3D" id="2.30.31.20">
    <property type="entry name" value="Sporulation-specific cell division protein SsgB"/>
    <property type="match status" value="1"/>
</dbReference>
<evidence type="ECO:0000256" key="3">
    <source>
        <dbReference type="ARBA" id="ARBA00022618"/>
    </source>
</evidence>
<keyword evidence="6" id="KW-0131">Cell cycle</keyword>
<dbReference type="GO" id="GO:0000917">
    <property type="term" value="P:division septum assembly"/>
    <property type="evidence" value="ECO:0007669"/>
    <property type="project" value="UniProtKB-KW"/>
</dbReference>
<dbReference type="AlphaFoldDB" id="A0A7Y9RY02"/>
<sequence length="149" mass="16186">MLNDGESRSTSQQIDHQISQDIVLRCVDADGRTMALTTTFGYAPSDPFAVTATFRTAWREVVWTFARELLSQGQNEPAGDGDVHIWPCLDAEGRAIVIIELASPDGELLVQAPARDVSAFLGRTHALVPNGTESAHIDVDDLIDQLLAI</sequence>
<evidence type="ECO:0000256" key="2">
    <source>
        <dbReference type="ARBA" id="ARBA00009323"/>
    </source>
</evidence>
<evidence type="ECO:0000313" key="8">
    <source>
        <dbReference type="Proteomes" id="UP000540656"/>
    </source>
</evidence>
<evidence type="ECO:0000256" key="4">
    <source>
        <dbReference type="ARBA" id="ARBA00022969"/>
    </source>
</evidence>
<keyword evidence="5" id="KW-0717">Septation</keyword>
<dbReference type="RefSeq" id="WP_246279904.1">
    <property type="nucleotide sequence ID" value="NZ_JACCAA010000001.1"/>
</dbReference>
<dbReference type="GO" id="GO:0030428">
    <property type="term" value="C:cell septum"/>
    <property type="evidence" value="ECO:0007669"/>
    <property type="project" value="UniProtKB-SubCell"/>
</dbReference>
<reference evidence="7 8" key="1">
    <citation type="submission" date="2020-07" db="EMBL/GenBank/DDBJ databases">
        <title>Sequencing the genomes of 1000 actinobacteria strains.</title>
        <authorList>
            <person name="Klenk H.-P."/>
        </authorList>
    </citation>
    <scope>NUCLEOTIDE SEQUENCE [LARGE SCALE GENOMIC DNA]</scope>
    <source>
        <strain evidence="7 8">DSM 23819</strain>
    </source>
</reference>
<evidence type="ECO:0008006" key="9">
    <source>
        <dbReference type="Google" id="ProtNLM"/>
    </source>
</evidence>
<dbReference type="Pfam" id="PF04686">
    <property type="entry name" value="SsgA"/>
    <property type="match status" value="1"/>
</dbReference>
<dbReference type="InterPro" id="IPR038658">
    <property type="entry name" value="SsgB_sf"/>
</dbReference>
<gene>
    <name evidence="7" type="ORF">BJ980_000287</name>
</gene>
<keyword evidence="4" id="KW-0749">Sporulation</keyword>
<comment type="subcellular location">
    <subcellularLocation>
        <location evidence="1">Cell septum</location>
    </subcellularLocation>
</comment>
<dbReference type="EMBL" id="JACCAA010000001">
    <property type="protein sequence ID" value="NYG57364.1"/>
    <property type="molecule type" value="Genomic_DNA"/>
</dbReference>
<keyword evidence="3" id="KW-0132">Cell division</keyword>
<evidence type="ECO:0000256" key="5">
    <source>
        <dbReference type="ARBA" id="ARBA00023210"/>
    </source>
</evidence>
<evidence type="ECO:0000313" key="7">
    <source>
        <dbReference type="EMBL" id="NYG57364.1"/>
    </source>
</evidence>
<accession>A0A7Y9RY02</accession>
<name>A0A7Y9RY02_9ACTN</name>
<comment type="caution">
    <text evidence="7">The sequence shown here is derived from an EMBL/GenBank/DDBJ whole genome shotgun (WGS) entry which is preliminary data.</text>
</comment>
<proteinExistence type="inferred from homology"/>
<keyword evidence="8" id="KW-1185">Reference proteome</keyword>
<comment type="similarity">
    <text evidence="2">Belongs to the SsgA family.</text>
</comment>
<evidence type="ECO:0000256" key="1">
    <source>
        <dbReference type="ARBA" id="ARBA00004431"/>
    </source>
</evidence>
<organism evidence="7 8">
    <name type="scientific">Nocardioides daedukensis</name>
    <dbReference type="NCBI Taxonomy" id="634462"/>
    <lineage>
        <taxon>Bacteria</taxon>
        <taxon>Bacillati</taxon>
        <taxon>Actinomycetota</taxon>
        <taxon>Actinomycetes</taxon>
        <taxon>Propionibacteriales</taxon>
        <taxon>Nocardioidaceae</taxon>
        <taxon>Nocardioides</taxon>
    </lineage>
</organism>
<dbReference type="InterPro" id="IPR006776">
    <property type="entry name" value="SsgB"/>
</dbReference>
<protein>
    <recommendedName>
        <fullName evidence="9">SsgA family sporulation/cell division regulator</fullName>
    </recommendedName>
</protein>
<dbReference type="GO" id="GO:0030435">
    <property type="term" value="P:sporulation resulting in formation of a cellular spore"/>
    <property type="evidence" value="ECO:0007669"/>
    <property type="project" value="UniProtKB-KW"/>
</dbReference>